<keyword evidence="2" id="KW-0472">Membrane</keyword>
<organism evidence="3 4">
    <name type="scientific">Arthrobacter wenxiniae</name>
    <dbReference type="NCBI Taxonomy" id="2713570"/>
    <lineage>
        <taxon>Bacteria</taxon>
        <taxon>Bacillati</taxon>
        <taxon>Actinomycetota</taxon>
        <taxon>Actinomycetes</taxon>
        <taxon>Micrococcales</taxon>
        <taxon>Micrococcaceae</taxon>
        <taxon>Arthrobacter</taxon>
    </lineage>
</organism>
<keyword evidence="2" id="KW-1133">Transmembrane helix</keyword>
<gene>
    <name evidence="3" type="ORF">G6034_15845</name>
</gene>
<dbReference type="AlphaFoldDB" id="A0A7Y7M133"/>
<sequence>MPLWQVIAIVVAAWLVAVVCIVVFMMGASRGRRAERLAQQAHDSHRLQPAHRDDSEEHKDAP</sequence>
<evidence type="ECO:0000313" key="3">
    <source>
        <dbReference type="EMBL" id="NVM96353.1"/>
    </source>
</evidence>
<name>A0A7Y7M133_9MICC</name>
<dbReference type="EMBL" id="JAAMFM010000029">
    <property type="protein sequence ID" value="NVM96353.1"/>
    <property type="molecule type" value="Genomic_DNA"/>
</dbReference>
<feature type="transmembrane region" description="Helical" evidence="2">
    <location>
        <begin position="6"/>
        <end position="27"/>
    </location>
</feature>
<comment type="caution">
    <text evidence="3">The sequence shown here is derived from an EMBL/GenBank/DDBJ whole genome shotgun (WGS) entry which is preliminary data.</text>
</comment>
<accession>A0A7Y7M133</accession>
<evidence type="ECO:0000256" key="2">
    <source>
        <dbReference type="SAM" id="Phobius"/>
    </source>
</evidence>
<evidence type="ECO:0000313" key="4">
    <source>
        <dbReference type="Proteomes" id="UP000543556"/>
    </source>
</evidence>
<keyword evidence="4" id="KW-1185">Reference proteome</keyword>
<evidence type="ECO:0000256" key="1">
    <source>
        <dbReference type="SAM" id="MobiDB-lite"/>
    </source>
</evidence>
<proteinExistence type="predicted"/>
<dbReference type="Proteomes" id="UP000543556">
    <property type="component" value="Unassembled WGS sequence"/>
</dbReference>
<keyword evidence="2" id="KW-0812">Transmembrane</keyword>
<protein>
    <submittedName>
        <fullName evidence="3">Uncharacterized protein</fullName>
    </submittedName>
</protein>
<feature type="region of interest" description="Disordered" evidence="1">
    <location>
        <begin position="35"/>
        <end position="62"/>
    </location>
</feature>
<dbReference type="RefSeq" id="WP_176636074.1">
    <property type="nucleotide sequence ID" value="NZ_JAAMFM010000029.1"/>
</dbReference>
<reference evidence="3 4" key="1">
    <citation type="submission" date="2020-02" db="EMBL/GenBank/DDBJ databases">
        <title>Genome sequence of strain AETb3-4.</title>
        <authorList>
            <person name="Gao J."/>
            <person name="Zhang X."/>
        </authorList>
    </citation>
    <scope>NUCLEOTIDE SEQUENCE [LARGE SCALE GENOMIC DNA]</scope>
    <source>
        <strain evidence="3 4">AETb3-4</strain>
    </source>
</reference>